<evidence type="ECO:0000313" key="9">
    <source>
        <dbReference type="Proteomes" id="UP000198287"/>
    </source>
</evidence>
<dbReference type="PANTHER" id="PTHR10869:SF244">
    <property type="entry name" value="PROLYL 4-HYDROXYLASE SUBUNIT ALPHA-2"/>
    <property type="match status" value="1"/>
</dbReference>
<dbReference type="GO" id="GO:0031418">
    <property type="term" value="F:L-ascorbic acid binding"/>
    <property type="evidence" value="ECO:0007669"/>
    <property type="project" value="UniProtKB-KW"/>
</dbReference>
<dbReference type="Proteomes" id="UP000198287">
    <property type="component" value="Unassembled WGS sequence"/>
</dbReference>
<dbReference type="PANTHER" id="PTHR10869">
    <property type="entry name" value="PROLYL 4-HYDROXYLASE ALPHA SUBUNIT"/>
    <property type="match status" value="1"/>
</dbReference>
<evidence type="ECO:0000256" key="5">
    <source>
        <dbReference type="ARBA" id="ARBA00023002"/>
    </source>
</evidence>
<dbReference type="OrthoDB" id="420380at2759"/>
<gene>
    <name evidence="8" type="ORF">Fcan01_17144</name>
</gene>
<evidence type="ECO:0000256" key="6">
    <source>
        <dbReference type="ARBA" id="ARBA00023004"/>
    </source>
</evidence>
<evidence type="ECO:0000256" key="1">
    <source>
        <dbReference type="ARBA" id="ARBA00001961"/>
    </source>
</evidence>
<proteinExistence type="predicted"/>
<evidence type="ECO:0000256" key="2">
    <source>
        <dbReference type="ARBA" id="ARBA00022723"/>
    </source>
</evidence>
<dbReference type="OMA" id="WTHVPES"/>
<sequence length="271" mass="30922">MVSGPLHHVQIVEMYQSGLGSGLPLEKNFVSYTLCSNSSLAPEPKAKFHCWNDHSSHPYFAINPVKTELLFDSPPIYQFHDIVGDQWIRRTVEASTPGLETDAFVVNRPPRSFPGQMSFTFLKESELPDGRSVARKLERVLGLHLRGEAGVDYRISVYHTGGDGDLHIDAFRPPNLRNQPYFFANRLGTLIVYMGDTKLGGETVFPDLGLKVRPLRGSGLFWTHYKRNGKINWKSWHKPCPTVLRSRWFMSIFVMQTENMFKHKCTLNPDE</sequence>
<evidence type="ECO:0000256" key="4">
    <source>
        <dbReference type="ARBA" id="ARBA00022964"/>
    </source>
</evidence>
<dbReference type="SMART" id="SM00702">
    <property type="entry name" value="P4Hc"/>
    <property type="match status" value="1"/>
</dbReference>
<keyword evidence="9" id="KW-1185">Reference proteome</keyword>
<accession>A0A226DTK3</accession>
<feature type="domain" description="Prolyl 4-hydroxylase alpha subunit" evidence="7">
    <location>
        <begin position="74"/>
        <end position="255"/>
    </location>
</feature>
<dbReference type="GO" id="GO:0005783">
    <property type="term" value="C:endoplasmic reticulum"/>
    <property type="evidence" value="ECO:0007669"/>
    <property type="project" value="TreeGrafter"/>
</dbReference>
<keyword evidence="2" id="KW-0479">Metal-binding</keyword>
<evidence type="ECO:0000259" key="7">
    <source>
        <dbReference type="SMART" id="SM00702"/>
    </source>
</evidence>
<evidence type="ECO:0000256" key="3">
    <source>
        <dbReference type="ARBA" id="ARBA00022896"/>
    </source>
</evidence>
<evidence type="ECO:0000313" key="8">
    <source>
        <dbReference type="EMBL" id="OXA48358.1"/>
    </source>
</evidence>
<dbReference type="InterPro" id="IPR006620">
    <property type="entry name" value="Pro_4_hyd_alph"/>
</dbReference>
<reference evidence="8 9" key="1">
    <citation type="submission" date="2015-12" db="EMBL/GenBank/DDBJ databases">
        <title>The genome of Folsomia candida.</title>
        <authorList>
            <person name="Faddeeva A."/>
            <person name="Derks M.F."/>
            <person name="Anvar Y."/>
            <person name="Smit S."/>
            <person name="Van Straalen N."/>
            <person name="Roelofs D."/>
        </authorList>
    </citation>
    <scope>NUCLEOTIDE SEQUENCE [LARGE SCALE GENOMIC DNA]</scope>
    <source>
        <strain evidence="8 9">VU population</strain>
        <tissue evidence="8">Whole body</tissue>
    </source>
</reference>
<dbReference type="GO" id="GO:0005506">
    <property type="term" value="F:iron ion binding"/>
    <property type="evidence" value="ECO:0007669"/>
    <property type="project" value="InterPro"/>
</dbReference>
<comment type="cofactor">
    <cofactor evidence="1">
        <name>L-ascorbate</name>
        <dbReference type="ChEBI" id="CHEBI:38290"/>
    </cofactor>
</comment>
<protein>
    <submittedName>
        <fullName evidence="8">Prolyl 4-hydroxylase subunit alpha-2</fullName>
    </submittedName>
</protein>
<organism evidence="8 9">
    <name type="scientific">Folsomia candida</name>
    <name type="common">Springtail</name>
    <dbReference type="NCBI Taxonomy" id="158441"/>
    <lineage>
        <taxon>Eukaryota</taxon>
        <taxon>Metazoa</taxon>
        <taxon>Ecdysozoa</taxon>
        <taxon>Arthropoda</taxon>
        <taxon>Hexapoda</taxon>
        <taxon>Collembola</taxon>
        <taxon>Entomobryomorpha</taxon>
        <taxon>Isotomoidea</taxon>
        <taxon>Isotomidae</taxon>
        <taxon>Proisotominae</taxon>
        <taxon>Folsomia</taxon>
    </lineage>
</organism>
<dbReference type="GO" id="GO:0004656">
    <property type="term" value="F:procollagen-proline 4-dioxygenase activity"/>
    <property type="evidence" value="ECO:0007669"/>
    <property type="project" value="TreeGrafter"/>
</dbReference>
<comment type="caution">
    <text evidence="8">The sequence shown here is derived from an EMBL/GenBank/DDBJ whole genome shotgun (WGS) entry which is preliminary data.</text>
</comment>
<keyword evidence="6" id="KW-0408">Iron</keyword>
<keyword evidence="4" id="KW-0223">Dioxygenase</keyword>
<name>A0A226DTK3_FOLCA</name>
<keyword evidence="3" id="KW-0847">Vitamin C</keyword>
<dbReference type="STRING" id="158441.A0A226DTK3"/>
<dbReference type="InterPro" id="IPR045054">
    <property type="entry name" value="P4HA-like"/>
</dbReference>
<keyword evidence="5" id="KW-0560">Oxidoreductase</keyword>
<dbReference type="EMBL" id="LNIX01000012">
    <property type="protein sequence ID" value="OXA48358.1"/>
    <property type="molecule type" value="Genomic_DNA"/>
</dbReference>
<dbReference type="AlphaFoldDB" id="A0A226DTK3"/>
<dbReference type="Gene3D" id="2.60.120.620">
    <property type="entry name" value="q2cbj1_9rhob like domain"/>
    <property type="match status" value="1"/>
</dbReference>